<dbReference type="InterPro" id="IPR020845">
    <property type="entry name" value="AMP-binding_CS"/>
</dbReference>
<dbReference type="Pfam" id="PF00501">
    <property type="entry name" value="AMP-binding"/>
    <property type="match status" value="1"/>
</dbReference>
<dbReference type="InterPro" id="IPR023213">
    <property type="entry name" value="CAT-like_dom_sf"/>
</dbReference>
<evidence type="ECO:0000256" key="3">
    <source>
        <dbReference type="ARBA" id="ARBA00022553"/>
    </source>
</evidence>
<comment type="caution">
    <text evidence="5">The sequence shown here is derived from an EMBL/GenBank/DDBJ whole genome shotgun (WGS) entry which is preliminary data.</text>
</comment>
<dbReference type="PROSITE" id="PS00455">
    <property type="entry name" value="AMP_BINDING"/>
    <property type="match status" value="1"/>
</dbReference>
<dbReference type="PANTHER" id="PTHR45527">
    <property type="entry name" value="NONRIBOSOMAL PEPTIDE SYNTHETASE"/>
    <property type="match status" value="1"/>
</dbReference>
<protein>
    <submittedName>
        <fullName evidence="5">Amino acid adenylation domain-containing protein</fullName>
    </submittedName>
</protein>
<dbReference type="SUPFAM" id="SSF52777">
    <property type="entry name" value="CoA-dependent acyltransferases"/>
    <property type="match status" value="4"/>
</dbReference>
<gene>
    <name evidence="5" type="ORF">J2S43_001003</name>
</gene>
<dbReference type="SUPFAM" id="SSF56801">
    <property type="entry name" value="Acetyl-CoA synthetase-like"/>
    <property type="match status" value="1"/>
</dbReference>
<dbReference type="RefSeq" id="WP_306827368.1">
    <property type="nucleotide sequence ID" value="NZ_JAUSRA010000001.1"/>
</dbReference>
<dbReference type="InterPro" id="IPR045851">
    <property type="entry name" value="AMP-bd_C_sf"/>
</dbReference>
<dbReference type="Pfam" id="PF13193">
    <property type="entry name" value="AMP-binding_C"/>
    <property type="match status" value="1"/>
</dbReference>
<dbReference type="Gene3D" id="3.30.559.10">
    <property type="entry name" value="Chloramphenicol acetyltransferase-like domain"/>
    <property type="match status" value="2"/>
</dbReference>
<dbReference type="InterPro" id="IPR009081">
    <property type="entry name" value="PP-bd_ACP"/>
</dbReference>
<reference evidence="5 6" key="1">
    <citation type="submission" date="2023-07" db="EMBL/GenBank/DDBJ databases">
        <title>Sequencing the genomes of 1000 actinobacteria strains.</title>
        <authorList>
            <person name="Klenk H.-P."/>
        </authorList>
    </citation>
    <scope>NUCLEOTIDE SEQUENCE [LARGE SCALE GENOMIC DNA]</scope>
    <source>
        <strain evidence="5 6">DSM 44710</strain>
    </source>
</reference>
<comment type="cofactor">
    <cofactor evidence="1">
        <name>pantetheine 4'-phosphate</name>
        <dbReference type="ChEBI" id="CHEBI:47942"/>
    </cofactor>
</comment>
<keyword evidence="6" id="KW-1185">Reference proteome</keyword>
<dbReference type="EMBL" id="JAUSRA010000001">
    <property type="protein sequence ID" value="MDP9792491.1"/>
    <property type="molecule type" value="Genomic_DNA"/>
</dbReference>
<dbReference type="SMART" id="SM00823">
    <property type="entry name" value="PKS_PP"/>
    <property type="match status" value="1"/>
</dbReference>
<dbReference type="CDD" id="cd05930">
    <property type="entry name" value="A_NRPS"/>
    <property type="match status" value="1"/>
</dbReference>
<dbReference type="Gene3D" id="3.30.559.30">
    <property type="entry name" value="Nonribosomal peptide synthetase, condensation domain"/>
    <property type="match status" value="2"/>
</dbReference>
<dbReference type="SUPFAM" id="SSF47336">
    <property type="entry name" value="ACP-like"/>
    <property type="match status" value="1"/>
</dbReference>
<dbReference type="Gene3D" id="3.30.300.30">
    <property type="match status" value="1"/>
</dbReference>
<feature type="domain" description="Carrier" evidence="4">
    <location>
        <begin position="921"/>
        <end position="995"/>
    </location>
</feature>
<evidence type="ECO:0000256" key="1">
    <source>
        <dbReference type="ARBA" id="ARBA00001957"/>
    </source>
</evidence>
<dbReference type="Pfam" id="PF00668">
    <property type="entry name" value="Condensation"/>
    <property type="match status" value="1"/>
</dbReference>
<dbReference type="InterPro" id="IPR006162">
    <property type="entry name" value="Ppantetheine_attach_site"/>
</dbReference>
<dbReference type="Pfam" id="PF00550">
    <property type="entry name" value="PP-binding"/>
    <property type="match status" value="1"/>
</dbReference>
<evidence type="ECO:0000313" key="5">
    <source>
        <dbReference type="EMBL" id="MDP9792491.1"/>
    </source>
</evidence>
<dbReference type="InterPro" id="IPR020806">
    <property type="entry name" value="PKS_PP-bd"/>
</dbReference>
<dbReference type="PROSITE" id="PS50075">
    <property type="entry name" value="CARRIER"/>
    <property type="match status" value="1"/>
</dbReference>
<dbReference type="Gene3D" id="1.10.1200.10">
    <property type="entry name" value="ACP-like"/>
    <property type="match status" value="1"/>
</dbReference>
<dbReference type="InterPro" id="IPR010071">
    <property type="entry name" value="AA_adenyl_dom"/>
</dbReference>
<proteinExistence type="predicted"/>
<keyword evidence="3" id="KW-0597">Phosphoprotein</keyword>
<dbReference type="PANTHER" id="PTHR45527:SF1">
    <property type="entry name" value="FATTY ACID SYNTHASE"/>
    <property type="match status" value="1"/>
</dbReference>
<dbReference type="Proteomes" id="UP001240984">
    <property type="component" value="Unassembled WGS sequence"/>
</dbReference>
<dbReference type="InterPro" id="IPR036736">
    <property type="entry name" value="ACP-like_sf"/>
</dbReference>
<sequence>MTDNSATAAIVWSLAAGGATALRPALAPQHLAPRPPRPTGPLCRVRLTGLIDPARLQDAVTAMFATHPALRQQLIDTPAGPCLLTSDHVSPSPAADVSAEPAPGPLAQLVRETDGSFHLTLTPGPCSVDETGLLRAVTTAGTVYRGELPEPESISPQTADEFLAGLREDPAAAGQRLHWRGYEQDLLAPQLSRALMLHATSRPCVSTPVPIDAADQQALRRAAADLGIGVDAIVLAVWRALLLRVAPDENGSLALFVPGPAGQLPGVVGQLGRRVPLPIHVPGNTAGGALLPATAAEIAERHESGDFFAGAPAGGWTVGLHTITHPGPAFGPEVAATVLECFAPVEAVRLDLRLLDTGTQLNLNVLESDDAGRPARTATLGTLLAAMLHRAAHHPGERIEVPEALAAAPLHGQQHTVDGTLISAFIDQAGRTPRAVAARDDQRQLTYDDLLTEVLRLSGLLARFGIQRGERIAVFMNRHVHLLVSALAVMHRGAAFVPIDLAQPPARVAELLKDAGPALVLIDRTAAGTLPGGWHSHFVDDSIPVSLDTGPEEIDRPAGPSDTAYVIYTSGSTGIPKGVPIRHGALVNYLQWAARCYDTDVGTGTLVHSSIAVDMTITSLFLPLLTGGTVTLLPSDEPADLVTALRASRDLSPLKLTPGGLRLVNSLMEPAELSRAVAHLVIGGEQLGRQVLADLPAGLKVTNEYGPTEATVGCCAHTFEAGDDTGDPVAIGLPIWNTELSVQTADGRPALPGIAGELVVTGAGVTEGYLNSGTDLSAKFSVTAAGENSYRTGDLVFRRPDGLLQMTGRLDDQLKIRGYRVEPAEIESVLTSALGVSAAAVVVTTAAGGQVLTAFLVPGPGAPDDLAEQARAAAQTRLAFYARPDRIVVLEQLPLLRSGKVDRQALGHWQPDADAGGAPIEPGDPILSTLSTLWEELLGTAPQGLDANFFAAGADSITAVMLTARASRHGLRLAVRDVMEQRTLRAIASATRGAAPRRAAVDGPVPLSAHQRGVLTNSAAPWDGWTLRWIAELPAGTEPQDLQDATTAVLHEHPALRTVFTPGLQWRARTTEPPPVVIETADLSGLAGWDRDHAVAEVLRRCERLIDLQSRLLQVALLRDGDTRQAAIVAHHLACDVVSLQHIAARLAEPATGRPQPDEAVDDGYLDWLEHSAAGFPTWFPGPQPGAARPSVHTTSLPAEQSRQLLAAFPGRAAAAVLAALTVRAVTDIRPDLSAAACVELHGRDSLATDLAGAVGWFTEFRPLSTSIAALDDLPTLSATWTAQLNQPAPAKSLVHLPPIAVNYLGELAAAHPDLASQGAPPALFPLEVVAWMHADGLQVRWRYDTTFIPAAVLDRISYSLHRHAADLATTTARPAVPGASDIDPADLQRIVDSFEG</sequence>
<dbReference type="InterPro" id="IPR000873">
    <property type="entry name" value="AMP-dep_synth/lig_dom"/>
</dbReference>
<dbReference type="NCBIfam" id="TIGR01733">
    <property type="entry name" value="AA-adenyl-dom"/>
    <property type="match status" value="1"/>
</dbReference>
<evidence type="ECO:0000313" key="6">
    <source>
        <dbReference type="Proteomes" id="UP001240984"/>
    </source>
</evidence>
<name>A0ABT9MM35_9ACTN</name>
<evidence type="ECO:0000259" key="4">
    <source>
        <dbReference type="PROSITE" id="PS50075"/>
    </source>
</evidence>
<dbReference type="PROSITE" id="PS00012">
    <property type="entry name" value="PHOSPHOPANTETHEINE"/>
    <property type="match status" value="1"/>
</dbReference>
<evidence type="ECO:0000256" key="2">
    <source>
        <dbReference type="ARBA" id="ARBA00022450"/>
    </source>
</evidence>
<dbReference type="InterPro" id="IPR042099">
    <property type="entry name" value="ANL_N_sf"/>
</dbReference>
<organism evidence="5 6">
    <name type="scientific">Catenuloplanes nepalensis</name>
    <dbReference type="NCBI Taxonomy" id="587533"/>
    <lineage>
        <taxon>Bacteria</taxon>
        <taxon>Bacillati</taxon>
        <taxon>Actinomycetota</taxon>
        <taxon>Actinomycetes</taxon>
        <taxon>Micromonosporales</taxon>
        <taxon>Micromonosporaceae</taxon>
        <taxon>Catenuloplanes</taxon>
    </lineage>
</organism>
<keyword evidence="2" id="KW-0596">Phosphopantetheine</keyword>
<dbReference type="Gene3D" id="3.40.50.12780">
    <property type="entry name" value="N-terminal domain of ligase-like"/>
    <property type="match status" value="1"/>
</dbReference>
<dbReference type="InterPro" id="IPR025110">
    <property type="entry name" value="AMP-bd_C"/>
</dbReference>
<accession>A0ABT9MM35</accession>
<dbReference type="InterPro" id="IPR001242">
    <property type="entry name" value="Condensation_dom"/>
</dbReference>